<organism evidence="2 3">
    <name type="scientific">Araneus ventricosus</name>
    <name type="common">Orbweaver spider</name>
    <name type="synonym">Epeira ventricosa</name>
    <dbReference type="NCBI Taxonomy" id="182803"/>
    <lineage>
        <taxon>Eukaryota</taxon>
        <taxon>Metazoa</taxon>
        <taxon>Ecdysozoa</taxon>
        <taxon>Arthropoda</taxon>
        <taxon>Chelicerata</taxon>
        <taxon>Arachnida</taxon>
        <taxon>Araneae</taxon>
        <taxon>Araneomorphae</taxon>
        <taxon>Entelegynae</taxon>
        <taxon>Araneoidea</taxon>
        <taxon>Araneidae</taxon>
        <taxon>Araneus</taxon>
    </lineage>
</organism>
<reference evidence="2 3" key="1">
    <citation type="journal article" date="2019" name="Sci. Rep.">
        <title>Orb-weaving spider Araneus ventricosus genome elucidates the spidroin gene catalogue.</title>
        <authorList>
            <person name="Kono N."/>
            <person name="Nakamura H."/>
            <person name="Ohtoshi R."/>
            <person name="Moran D.A.P."/>
            <person name="Shinohara A."/>
            <person name="Yoshida Y."/>
            <person name="Fujiwara M."/>
            <person name="Mori M."/>
            <person name="Tomita M."/>
            <person name="Arakawa K."/>
        </authorList>
    </citation>
    <scope>NUCLEOTIDE SEQUENCE [LARGE SCALE GENOMIC DNA]</scope>
</reference>
<evidence type="ECO:0000313" key="3">
    <source>
        <dbReference type="Proteomes" id="UP000499080"/>
    </source>
</evidence>
<protein>
    <submittedName>
        <fullName evidence="2">Uncharacterized protein</fullName>
    </submittedName>
</protein>
<name>A0A4Y2BM61_ARAVE</name>
<comment type="caution">
    <text evidence="2">The sequence shown here is derived from an EMBL/GenBank/DDBJ whole genome shotgun (WGS) entry which is preliminary data.</text>
</comment>
<dbReference type="EMBL" id="BGPR01000090">
    <property type="protein sequence ID" value="GBL93043.1"/>
    <property type="molecule type" value="Genomic_DNA"/>
</dbReference>
<keyword evidence="3" id="KW-1185">Reference proteome</keyword>
<accession>A0A4Y2BM61</accession>
<proteinExistence type="predicted"/>
<feature type="region of interest" description="Disordered" evidence="1">
    <location>
        <begin position="1"/>
        <end position="20"/>
    </location>
</feature>
<dbReference type="Proteomes" id="UP000499080">
    <property type="component" value="Unassembled WGS sequence"/>
</dbReference>
<evidence type="ECO:0000256" key="1">
    <source>
        <dbReference type="SAM" id="MobiDB-lite"/>
    </source>
</evidence>
<dbReference type="AlphaFoldDB" id="A0A4Y2BM61"/>
<evidence type="ECO:0000313" key="2">
    <source>
        <dbReference type="EMBL" id="GBL93043.1"/>
    </source>
</evidence>
<gene>
    <name evidence="2" type="ORF">AVEN_54670_1</name>
</gene>
<sequence length="103" mass="11572">MKIYVSKRTSQPGPQAHFSLDSNMAEDPTEHYVKTFAHQHGSCSMVRKTTGEKCSEISTVVSKRSCCRCTVAEKRRSHSALFCHRSLYIKTKGTNFEEIASGK</sequence>